<dbReference type="Pfam" id="PF01694">
    <property type="entry name" value="Rhomboid"/>
    <property type="match status" value="1"/>
</dbReference>
<comment type="caution">
    <text evidence="12">The sequence shown here is derived from an EMBL/GenBank/DDBJ whole genome shotgun (WGS) entry which is preliminary data.</text>
</comment>
<evidence type="ECO:0000256" key="10">
    <source>
        <dbReference type="RuleBase" id="RU362115"/>
    </source>
</evidence>
<protein>
    <recommendedName>
        <fullName evidence="10">Rhomboid-type serine protease</fullName>
        <ecNumber evidence="10">3.4.21.105</ecNumber>
    </recommendedName>
</protein>
<comment type="catalytic activity">
    <reaction evidence="1 10">
        <text>Cleaves type-1 transmembrane domains using a catalytic dyad composed of serine and histidine that are contributed by different transmembrane domains.</text>
        <dbReference type="EC" id="3.4.21.105"/>
    </reaction>
</comment>
<evidence type="ECO:0000259" key="11">
    <source>
        <dbReference type="Pfam" id="PF01694"/>
    </source>
</evidence>
<dbReference type="PANTHER" id="PTHR22936:SF69">
    <property type="entry name" value="RHOMBOID-LIKE PROTEIN"/>
    <property type="match status" value="1"/>
</dbReference>
<comment type="caution">
    <text evidence="10">Lacks conserved residue(s) required for the propagation of feature annotation.</text>
</comment>
<evidence type="ECO:0000256" key="8">
    <source>
        <dbReference type="ARBA" id="ARBA00022989"/>
    </source>
</evidence>
<feature type="transmembrane region" description="Helical" evidence="10">
    <location>
        <begin position="293"/>
        <end position="310"/>
    </location>
</feature>
<evidence type="ECO:0000256" key="2">
    <source>
        <dbReference type="ARBA" id="ARBA00004141"/>
    </source>
</evidence>
<feature type="transmembrane region" description="Helical" evidence="10">
    <location>
        <begin position="83"/>
        <end position="102"/>
    </location>
</feature>
<dbReference type="Proteomes" id="UP000716291">
    <property type="component" value="Unassembled WGS sequence"/>
</dbReference>
<name>A0A9P6XF25_RHIOR</name>
<reference evidence="12" key="1">
    <citation type="journal article" date="2020" name="Microb. Genom.">
        <title>Genetic diversity of clinical and environmental Mucorales isolates obtained from an investigation of mucormycosis cases among solid organ transplant recipients.</title>
        <authorList>
            <person name="Nguyen M.H."/>
            <person name="Kaul D."/>
            <person name="Muto C."/>
            <person name="Cheng S.J."/>
            <person name="Richter R.A."/>
            <person name="Bruno V.M."/>
            <person name="Liu G."/>
            <person name="Beyhan S."/>
            <person name="Sundermann A.J."/>
            <person name="Mounaud S."/>
            <person name="Pasculle A.W."/>
            <person name="Nierman W.C."/>
            <person name="Driscoll E."/>
            <person name="Cumbie R."/>
            <person name="Clancy C.J."/>
            <person name="Dupont C.L."/>
        </authorList>
    </citation>
    <scope>NUCLEOTIDE SEQUENCE</scope>
    <source>
        <strain evidence="12">GL11</strain>
    </source>
</reference>
<keyword evidence="13" id="KW-1185">Reference proteome</keyword>
<dbReference type="GO" id="GO:0016020">
    <property type="term" value="C:membrane"/>
    <property type="evidence" value="ECO:0007669"/>
    <property type="project" value="UniProtKB-SubCell"/>
</dbReference>
<accession>A0A9P6XF25</accession>
<evidence type="ECO:0000313" key="13">
    <source>
        <dbReference type="Proteomes" id="UP000716291"/>
    </source>
</evidence>
<keyword evidence="8 10" id="KW-1133">Transmembrane helix</keyword>
<dbReference type="InterPro" id="IPR002610">
    <property type="entry name" value="Peptidase_S54_rhomboid-like"/>
</dbReference>
<comment type="similarity">
    <text evidence="3 10">Belongs to the peptidase S54 family.</text>
</comment>
<organism evidence="12 13">
    <name type="scientific">Rhizopus oryzae</name>
    <name type="common">Mucormycosis agent</name>
    <name type="synonym">Rhizopus arrhizus var. delemar</name>
    <dbReference type="NCBI Taxonomy" id="64495"/>
    <lineage>
        <taxon>Eukaryota</taxon>
        <taxon>Fungi</taxon>
        <taxon>Fungi incertae sedis</taxon>
        <taxon>Mucoromycota</taxon>
        <taxon>Mucoromycotina</taxon>
        <taxon>Mucoromycetes</taxon>
        <taxon>Mucorales</taxon>
        <taxon>Mucorineae</taxon>
        <taxon>Rhizopodaceae</taxon>
        <taxon>Rhizopus</taxon>
    </lineage>
</organism>
<evidence type="ECO:0000256" key="9">
    <source>
        <dbReference type="ARBA" id="ARBA00023136"/>
    </source>
</evidence>
<proteinExistence type="inferred from homology"/>
<comment type="function">
    <text evidence="10">Serine protease involved in intramembrane proteolysis.</text>
</comment>
<dbReference type="EMBL" id="JAANQT010000289">
    <property type="protein sequence ID" value="KAG1312376.1"/>
    <property type="molecule type" value="Genomic_DNA"/>
</dbReference>
<gene>
    <name evidence="12" type="ORF">G6F64_003079</name>
</gene>
<dbReference type="GO" id="GO:0006508">
    <property type="term" value="P:proteolysis"/>
    <property type="evidence" value="ECO:0007669"/>
    <property type="project" value="UniProtKB-KW"/>
</dbReference>
<dbReference type="Gene3D" id="1.20.1540.10">
    <property type="entry name" value="Rhomboid-like"/>
    <property type="match status" value="1"/>
</dbReference>
<dbReference type="EC" id="3.4.21.105" evidence="10"/>
<evidence type="ECO:0000256" key="7">
    <source>
        <dbReference type="ARBA" id="ARBA00022825"/>
    </source>
</evidence>
<dbReference type="GO" id="GO:0004252">
    <property type="term" value="F:serine-type endopeptidase activity"/>
    <property type="evidence" value="ECO:0007669"/>
    <property type="project" value="InterPro"/>
</dbReference>
<keyword evidence="7 10" id="KW-0720">Serine protease</keyword>
<evidence type="ECO:0000313" key="12">
    <source>
        <dbReference type="EMBL" id="KAG1312376.1"/>
    </source>
</evidence>
<comment type="subcellular location">
    <subcellularLocation>
        <location evidence="2 10">Membrane</location>
        <topology evidence="2 10">Multi-pass membrane protein</topology>
    </subcellularLocation>
</comment>
<evidence type="ECO:0000256" key="5">
    <source>
        <dbReference type="ARBA" id="ARBA00022692"/>
    </source>
</evidence>
<dbReference type="InterPro" id="IPR035952">
    <property type="entry name" value="Rhomboid-like_sf"/>
</dbReference>
<dbReference type="AlphaFoldDB" id="A0A9P6XF25"/>
<evidence type="ECO:0000256" key="1">
    <source>
        <dbReference type="ARBA" id="ARBA00000156"/>
    </source>
</evidence>
<evidence type="ECO:0000256" key="3">
    <source>
        <dbReference type="ARBA" id="ARBA00009045"/>
    </source>
</evidence>
<dbReference type="SUPFAM" id="SSF144091">
    <property type="entry name" value="Rhomboid-like"/>
    <property type="match status" value="1"/>
</dbReference>
<feature type="transmembrane region" description="Helical" evidence="10">
    <location>
        <begin position="204"/>
        <end position="222"/>
    </location>
</feature>
<sequence>MSQTDLHKTDTTMSNHSRHIRQLSHVQFVKRTYTEIRYPPPSNLVIPLFEDTPKEAPEKSKNTEIFKSFCIGPSTEQGYHWPLFTYLWLAILIIFFAGELLLNKQNSGEFFELNPFNGMIGPSIQSTIQIGARFAPCMKPVDEMPADQVYICLNTTSLNESLSLFAPSTPHWLDSSCSLVTICGMTPFHRPGIPDQTIRFMTPLVIHSGLIHLSLNAAILLVTGIKLEKAINPLRTSLLFIGSGIFGHVLGANFAMPLIAYLGCSSSFFGYIGYYYVDALLHWKSIEQKMRHAIQLSLITFICFMLGLLPE</sequence>
<evidence type="ECO:0000256" key="4">
    <source>
        <dbReference type="ARBA" id="ARBA00022670"/>
    </source>
</evidence>
<keyword evidence="9 10" id="KW-0472">Membrane</keyword>
<feature type="domain" description="Peptidase S54 rhomboid" evidence="11">
    <location>
        <begin position="195"/>
        <end position="310"/>
    </location>
</feature>
<dbReference type="InterPro" id="IPR022764">
    <property type="entry name" value="Peptidase_S54_rhomboid_dom"/>
</dbReference>
<keyword evidence="4 10" id="KW-0645">Protease</keyword>
<feature type="transmembrane region" description="Helical" evidence="10">
    <location>
        <begin position="258"/>
        <end position="281"/>
    </location>
</feature>
<evidence type="ECO:0000256" key="6">
    <source>
        <dbReference type="ARBA" id="ARBA00022801"/>
    </source>
</evidence>
<keyword evidence="5 10" id="KW-0812">Transmembrane</keyword>
<dbReference type="PANTHER" id="PTHR22936">
    <property type="entry name" value="RHOMBOID-RELATED"/>
    <property type="match status" value="1"/>
</dbReference>
<keyword evidence="6 10" id="KW-0378">Hydrolase</keyword>
<dbReference type="OrthoDB" id="2146116at2759"/>